<sequence>MPTTDYRYFEKWPGVAGDGPRYTNALKDLKLVMEEGGQDVALLYLEGQGCEVPLCDSLVKLLCAVAGDNIQIPVQVSTKKQAAILVGRLVTVFNEMFKIDGPNTLILPNDESVSFWAKLIRASSSKYLSGDGLDDGNFNPILSENTHSEFSKSIFKFGGLAIWKNGTLAALAQKKKEDKVMLCHQHRFGFMLASVLSDIEPVPADFLSKIKQMFVVYIGDEQDQGLPEDRIVFDEAYFEAVQDECDATLRGNHSTVNGGVFDAMKARRMFFGSAMADKSAPFHLCVVFAAVLVLYSVSYLVYPDEL</sequence>
<protein>
    <submittedName>
        <fullName evidence="2">Uncharacterized protein</fullName>
    </submittedName>
</protein>
<feature type="transmembrane region" description="Helical" evidence="1">
    <location>
        <begin position="282"/>
        <end position="302"/>
    </location>
</feature>
<keyword evidence="1" id="KW-1133">Transmembrane helix</keyword>
<comment type="caution">
    <text evidence="2">The sequence shown here is derived from an EMBL/GenBank/DDBJ whole genome shotgun (WGS) entry which is preliminary data.</text>
</comment>
<keyword evidence="1" id="KW-0812">Transmembrane</keyword>
<reference evidence="2" key="1">
    <citation type="journal article" date="2021" name="Sci. Rep.">
        <title>Diploid genomic architecture of Nitzschia inconspicua, an elite biomass production diatom.</title>
        <authorList>
            <person name="Oliver A."/>
            <person name="Podell S."/>
            <person name="Pinowska A."/>
            <person name="Traller J.C."/>
            <person name="Smith S.R."/>
            <person name="McClure R."/>
            <person name="Beliaev A."/>
            <person name="Bohutskyi P."/>
            <person name="Hill E.A."/>
            <person name="Rabines A."/>
            <person name="Zheng H."/>
            <person name="Allen L.Z."/>
            <person name="Kuo A."/>
            <person name="Grigoriev I.V."/>
            <person name="Allen A.E."/>
            <person name="Hazlebeck D."/>
            <person name="Allen E.E."/>
        </authorList>
    </citation>
    <scope>NUCLEOTIDE SEQUENCE</scope>
    <source>
        <strain evidence="2">Hildebrandi</strain>
    </source>
</reference>
<organism evidence="2 3">
    <name type="scientific">Nitzschia inconspicua</name>
    <dbReference type="NCBI Taxonomy" id="303405"/>
    <lineage>
        <taxon>Eukaryota</taxon>
        <taxon>Sar</taxon>
        <taxon>Stramenopiles</taxon>
        <taxon>Ochrophyta</taxon>
        <taxon>Bacillariophyta</taxon>
        <taxon>Bacillariophyceae</taxon>
        <taxon>Bacillariophycidae</taxon>
        <taxon>Bacillariales</taxon>
        <taxon>Bacillariaceae</taxon>
        <taxon>Nitzschia</taxon>
    </lineage>
</organism>
<proteinExistence type="predicted"/>
<evidence type="ECO:0000313" key="3">
    <source>
        <dbReference type="Proteomes" id="UP000693970"/>
    </source>
</evidence>
<dbReference type="AlphaFoldDB" id="A0A9K3LK97"/>
<reference evidence="2" key="2">
    <citation type="submission" date="2021-04" db="EMBL/GenBank/DDBJ databases">
        <authorList>
            <person name="Podell S."/>
        </authorList>
    </citation>
    <scope>NUCLEOTIDE SEQUENCE</scope>
    <source>
        <strain evidence="2">Hildebrandi</strain>
    </source>
</reference>
<keyword evidence="3" id="KW-1185">Reference proteome</keyword>
<name>A0A9K3LK97_9STRA</name>
<gene>
    <name evidence="2" type="ORF">IV203_026999</name>
</gene>
<evidence type="ECO:0000313" key="2">
    <source>
        <dbReference type="EMBL" id="KAG7363638.1"/>
    </source>
</evidence>
<dbReference type="EMBL" id="JAGRRH010000010">
    <property type="protein sequence ID" value="KAG7363638.1"/>
    <property type="molecule type" value="Genomic_DNA"/>
</dbReference>
<accession>A0A9K3LK97</accession>
<dbReference type="Proteomes" id="UP000693970">
    <property type="component" value="Unassembled WGS sequence"/>
</dbReference>
<evidence type="ECO:0000256" key="1">
    <source>
        <dbReference type="SAM" id="Phobius"/>
    </source>
</evidence>
<keyword evidence="1" id="KW-0472">Membrane</keyword>